<comment type="similarity">
    <text evidence="3">Belongs to the misato family.</text>
</comment>
<sequence length="522" mass="59606">MHEIITLQLGQRANYLATHFWNLQESYFTYNEEEESPVDHDVHFRPGVGADGSETYTPRTVIYDLKGGFGTLRKYNALYELTEDATPGQGLWDGKEILQQQAPIPQSDYQKSLDAGLPAPTLSAETVRYWSDYNRLFYHPRSIVQLNDYELNSKIMPFEDWTVGEELFNELDKEHDLLDRDVRPFAEECDQLRALQIFTGSDDAWGGFAAKYIDRIRDEYGKKSVWVWAIENGKKVDRQTQFKRDLNKARSVHAISTQASLYAPIIDPPSRIPRSIYLDPRSEWYTSALVSAAMESVSLPTRLRPYHDFEASLAGDDSIHKIFELQSTIVQDGEDAARSPTKPSDDSDEKEPGSSPIKKDFDLDFTYDGLTCQKSHHVFNQLQVSRGVADRENESGGEDQGILRRKRHFNSEPMFQRSDKPAELVPCSHIVNITYRFHTTLPFPVLDSFPQNMFPELRSKEKISILAALTVSSRTAERLKVYETLAGRVAGVDERETLVNGLGEIRETYETGWISDSDFDDD</sequence>
<feature type="domain" description="DML1/Misato tubulin" evidence="9">
    <location>
        <begin position="119"/>
        <end position="303"/>
    </location>
</feature>
<evidence type="ECO:0000256" key="5">
    <source>
        <dbReference type="ARBA" id="ARBA00022030"/>
    </source>
</evidence>
<evidence type="ECO:0000256" key="3">
    <source>
        <dbReference type="ARBA" id="ARBA00008507"/>
    </source>
</evidence>
<dbReference type="GO" id="GO:0005739">
    <property type="term" value="C:mitochondrion"/>
    <property type="evidence" value="ECO:0007669"/>
    <property type="project" value="UniProtKB-SubCell"/>
</dbReference>
<accession>A0A1M3TT04</accession>
<dbReference type="InterPro" id="IPR019605">
    <property type="entry name" value="Misato_II_tubulin-like"/>
</dbReference>
<dbReference type="InterPro" id="IPR049942">
    <property type="entry name" value="DML1/Misato"/>
</dbReference>
<proteinExistence type="inferred from homology"/>
<evidence type="ECO:0000259" key="8">
    <source>
        <dbReference type="Pfam" id="PF10644"/>
    </source>
</evidence>
<keyword evidence="6" id="KW-0496">Mitochondrion</keyword>
<dbReference type="EMBL" id="KV878238">
    <property type="protein sequence ID" value="OJZ89855.1"/>
    <property type="molecule type" value="Genomic_DNA"/>
</dbReference>
<reference evidence="11" key="1">
    <citation type="journal article" date="2017" name="Genome Biol.">
        <title>Comparative genomics reveals high biological diversity and specific adaptations in the industrially and medically important fungal genus Aspergillus.</title>
        <authorList>
            <person name="de Vries R.P."/>
            <person name="Riley R."/>
            <person name="Wiebenga A."/>
            <person name="Aguilar-Osorio G."/>
            <person name="Amillis S."/>
            <person name="Uchima C.A."/>
            <person name="Anderluh G."/>
            <person name="Asadollahi M."/>
            <person name="Askin M."/>
            <person name="Barry K."/>
            <person name="Battaglia E."/>
            <person name="Bayram O."/>
            <person name="Benocci T."/>
            <person name="Braus-Stromeyer S.A."/>
            <person name="Caldana C."/>
            <person name="Canovas D."/>
            <person name="Cerqueira G.C."/>
            <person name="Chen F."/>
            <person name="Chen W."/>
            <person name="Choi C."/>
            <person name="Clum A."/>
            <person name="Dos Santos R.A."/>
            <person name="Damasio A.R."/>
            <person name="Diallinas G."/>
            <person name="Emri T."/>
            <person name="Fekete E."/>
            <person name="Flipphi M."/>
            <person name="Freyberg S."/>
            <person name="Gallo A."/>
            <person name="Gournas C."/>
            <person name="Habgood R."/>
            <person name="Hainaut M."/>
            <person name="Harispe M.L."/>
            <person name="Henrissat B."/>
            <person name="Hilden K.S."/>
            <person name="Hope R."/>
            <person name="Hossain A."/>
            <person name="Karabika E."/>
            <person name="Karaffa L."/>
            <person name="Karanyi Z."/>
            <person name="Krasevec N."/>
            <person name="Kuo A."/>
            <person name="Kusch H."/>
            <person name="LaButti K."/>
            <person name="Lagendijk E.L."/>
            <person name="Lapidus A."/>
            <person name="Levasseur A."/>
            <person name="Lindquist E."/>
            <person name="Lipzen A."/>
            <person name="Logrieco A.F."/>
            <person name="MacCabe A."/>
            <person name="Maekelae M.R."/>
            <person name="Malavazi I."/>
            <person name="Melin P."/>
            <person name="Meyer V."/>
            <person name="Mielnichuk N."/>
            <person name="Miskei M."/>
            <person name="Molnar A.P."/>
            <person name="Mule G."/>
            <person name="Ngan C.Y."/>
            <person name="Orejas M."/>
            <person name="Orosz E."/>
            <person name="Ouedraogo J.P."/>
            <person name="Overkamp K.M."/>
            <person name="Park H.-S."/>
            <person name="Perrone G."/>
            <person name="Piumi F."/>
            <person name="Punt P.J."/>
            <person name="Ram A.F."/>
            <person name="Ramon A."/>
            <person name="Rauscher S."/>
            <person name="Record E."/>
            <person name="Riano-Pachon D.M."/>
            <person name="Robert V."/>
            <person name="Roehrig J."/>
            <person name="Ruller R."/>
            <person name="Salamov A."/>
            <person name="Salih N.S."/>
            <person name="Samson R.A."/>
            <person name="Sandor E."/>
            <person name="Sanguinetti M."/>
            <person name="Schuetze T."/>
            <person name="Sepcic K."/>
            <person name="Shelest E."/>
            <person name="Sherlock G."/>
            <person name="Sophianopoulou V."/>
            <person name="Squina F.M."/>
            <person name="Sun H."/>
            <person name="Susca A."/>
            <person name="Todd R.B."/>
            <person name="Tsang A."/>
            <person name="Unkles S.E."/>
            <person name="van de Wiele N."/>
            <person name="van Rossen-Uffink D."/>
            <person name="Oliveira J.V."/>
            <person name="Vesth T.C."/>
            <person name="Visser J."/>
            <person name="Yu J.-H."/>
            <person name="Zhou M."/>
            <person name="Andersen M.R."/>
            <person name="Archer D.B."/>
            <person name="Baker S.E."/>
            <person name="Benoit I."/>
            <person name="Brakhage A.A."/>
            <person name="Braus G.H."/>
            <person name="Fischer R."/>
            <person name="Frisvad J.C."/>
            <person name="Goldman G.H."/>
            <person name="Houbraken J."/>
            <person name="Oakley B."/>
            <person name="Pocsi I."/>
            <person name="Scazzocchio C."/>
            <person name="Seiboth B."/>
            <person name="vanKuyk P.A."/>
            <person name="Wortman J."/>
            <person name="Dyer P.S."/>
            <person name="Grigoriev I.V."/>
        </authorList>
    </citation>
    <scope>NUCLEOTIDE SEQUENCE [LARGE SCALE GENOMIC DNA]</scope>
    <source>
        <strain evidence="11">CBS 106.47</strain>
    </source>
</reference>
<name>A0A1M3TT04_ASPLC</name>
<organism evidence="10 11">
    <name type="scientific">Aspergillus luchuensis (strain CBS 106.47)</name>
    <dbReference type="NCBI Taxonomy" id="1137211"/>
    <lineage>
        <taxon>Eukaryota</taxon>
        <taxon>Fungi</taxon>
        <taxon>Dikarya</taxon>
        <taxon>Ascomycota</taxon>
        <taxon>Pezizomycotina</taxon>
        <taxon>Eurotiomycetes</taxon>
        <taxon>Eurotiomycetidae</taxon>
        <taxon>Eurotiales</taxon>
        <taxon>Aspergillaceae</taxon>
        <taxon>Aspergillus</taxon>
        <taxon>Aspergillus subgen. Circumdati</taxon>
    </lineage>
</organism>
<dbReference type="Pfam" id="PF14881">
    <property type="entry name" value="Tubulin_3"/>
    <property type="match status" value="1"/>
</dbReference>
<dbReference type="PANTHER" id="PTHR13391">
    <property type="entry name" value="MITOCHONDRIAL DISTRIBUTION REGULATOR MISATO"/>
    <property type="match status" value="1"/>
</dbReference>
<dbReference type="GO" id="GO:0007005">
    <property type="term" value="P:mitochondrion organization"/>
    <property type="evidence" value="ECO:0007669"/>
    <property type="project" value="InterPro"/>
</dbReference>
<evidence type="ECO:0000256" key="7">
    <source>
        <dbReference type="SAM" id="MobiDB-lite"/>
    </source>
</evidence>
<evidence type="ECO:0000256" key="1">
    <source>
        <dbReference type="ARBA" id="ARBA00003757"/>
    </source>
</evidence>
<evidence type="ECO:0000256" key="6">
    <source>
        <dbReference type="ARBA" id="ARBA00023128"/>
    </source>
</evidence>
<evidence type="ECO:0000313" key="10">
    <source>
        <dbReference type="EMBL" id="OJZ89855.1"/>
    </source>
</evidence>
<dbReference type="AlphaFoldDB" id="A0A1M3TT04"/>
<evidence type="ECO:0000313" key="11">
    <source>
        <dbReference type="Proteomes" id="UP000184063"/>
    </source>
</evidence>
<dbReference type="Proteomes" id="UP000184063">
    <property type="component" value="Unassembled WGS sequence"/>
</dbReference>
<dbReference type="SUPFAM" id="SSF52490">
    <property type="entry name" value="Tubulin nucleotide-binding domain-like"/>
    <property type="match status" value="1"/>
</dbReference>
<feature type="domain" description="Misato Segment II tubulin-like" evidence="8">
    <location>
        <begin position="2"/>
        <end position="114"/>
    </location>
</feature>
<evidence type="ECO:0000256" key="4">
    <source>
        <dbReference type="ARBA" id="ARBA00014097"/>
    </source>
</evidence>
<feature type="region of interest" description="Disordered" evidence="7">
    <location>
        <begin position="330"/>
        <end position="360"/>
    </location>
</feature>
<gene>
    <name evidence="10" type="ORF">ASPFODRAFT_30700</name>
</gene>
<dbReference type="CDD" id="cd06060">
    <property type="entry name" value="misato"/>
    <property type="match status" value="1"/>
</dbReference>
<dbReference type="VEuPathDB" id="FungiDB:ASPFODRAFT_30700"/>
<dbReference type="PANTHER" id="PTHR13391:SF0">
    <property type="entry name" value="PROTEIN MISATO HOMOLOG 1"/>
    <property type="match status" value="1"/>
</dbReference>
<comment type="subcellular location">
    <subcellularLocation>
        <location evidence="2">Mitochondrion</location>
    </subcellularLocation>
</comment>
<dbReference type="Pfam" id="PF10644">
    <property type="entry name" value="Misat_Tub_SegII"/>
    <property type="match status" value="1"/>
</dbReference>
<protein>
    <recommendedName>
        <fullName evidence="4">Protein DML1</fullName>
    </recommendedName>
    <alternativeName>
        <fullName evidence="5">Protein dml1</fullName>
    </alternativeName>
</protein>
<dbReference type="InterPro" id="IPR036525">
    <property type="entry name" value="Tubulin/FtsZ_GTPase_sf"/>
</dbReference>
<comment type="function">
    <text evidence="1">Involved in the partitioning of the mitochondrial organelle and mitochondrial DNA (mtDNA) inheritance.</text>
</comment>
<dbReference type="OrthoDB" id="271881at2759"/>
<dbReference type="InterPro" id="IPR029209">
    <property type="entry name" value="DML1/Misato_tubulin"/>
</dbReference>
<evidence type="ECO:0000256" key="2">
    <source>
        <dbReference type="ARBA" id="ARBA00004173"/>
    </source>
</evidence>
<evidence type="ECO:0000259" key="9">
    <source>
        <dbReference type="Pfam" id="PF14881"/>
    </source>
</evidence>
<dbReference type="Gene3D" id="3.40.50.1440">
    <property type="entry name" value="Tubulin/FtsZ, GTPase domain"/>
    <property type="match status" value="1"/>
</dbReference>